<keyword evidence="2" id="KW-1185">Reference proteome</keyword>
<dbReference type="AlphaFoldDB" id="A0A5N6Q5R6"/>
<evidence type="ECO:0000313" key="1">
    <source>
        <dbReference type="EMBL" id="KAD7479376.1"/>
    </source>
</evidence>
<accession>A0A5N6Q5R6</accession>
<proteinExistence type="predicted"/>
<evidence type="ECO:0000313" key="2">
    <source>
        <dbReference type="Proteomes" id="UP000326396"/>
    </source>
</evidence>
<reference evidence="1 2" key="1">
    <citation type="submission" date="2019-05" db="EMBL/GenBank/DDBJ databases">
        <title>Mikania micrantha, genome provides insights into the molecular mechanism of rapid growth.</title>
        <authorList>
            <person name="Liu B."/>
        </authorList>
    </citation>
    <scope>NUCLEOTIDE SEQUENCE [LARGE SCALE GENOMIC DNA]</scope>
    <source>
        <strain evidence="1">NLD-2019</strain>
        <tissue evidence="1">Leaf</tissue>
    </source>
</reference>
<name>A0A5N6Q5R6_9ASTR</name>
<comment type="caution">
    <text evidence="1">The sequence shown here is derived from an EMBL/GenBank/DDBJ whole genome shotgun (WGS) entry which is preliminary data.</text>
</comment>
<dbReference type="EMBL" id="SZYD01000001">
    <property type="protein sequence ID" value="KAD7479376.1"/>
    <property type="molecule type" value="Genomic_DNA"/>
</dbReference>
<sequence>MVLDSVFDAGMFLEMAEDAMIMNINAYKENLVLLVIDRSKVRVLVCVRLCESRNNKERIKGWWRRIERQEKRSKMVVEDANSVIDLSC</sequence>
<gene>
    <name evidence="1" type="ORF">E3N88_02512</name>
</gene>
<protein>
    <submittedName>
        <fullName evidence="1">Uncharacterized protein</fullName>
    </submittedName>
</protein>
<dbReference type="Proteomes" id="UP000326396">
    <property type="component" value="Linkage Group LG1"/>
</dbReference>
<organism evidence="1 2">
    <name type="scientific">Mikania micrantha</name>
    <name type="common">bitter vine</name>
    <dbReference type="NCBI Taxonomy" id="192012"/>
    <lineage>
        <taxon>Eukaryota</taxon>
        <taxon>Viridiplantae</taxon>
        <taxon>Streptophyta</taxon>
        <taxon>Embryophyta</taxon>
        <taxon>Tracheophyta</taxon>
        <taxon>Spermatophyta</taxon>
        <taxon>Magnoliopsida</taxon>
        <taxon>eudicotyledons</taxon>
        <taxon>Gunneridae</taxon>
        <taxon>Pentapetalae</taxon>
        <taxon>asterids</taxon>
        <taxon>campanulids</taxon>
        <taxon>Asterales</taxon>
        <taxon>Asteraceae</taxon>
        <taxon>Asteroideae</taxon>
        <taxon>Heliantheae alliance</taxon>
        <taxon>Eupatorieae</taxon>
        <taxon>Mikania</taxon>
    </lineage>
</organism>